<dbReference type="AlphaFoldDB" id="A0A4Q9MLI2"/>
<evidence type="ECO:0000256" key="4">
    <source>
        <dbReference type="PROSITE-ProRule" id="PRU00192"/>
    </source>
</evidence>
<dbReference type="Proteomes" id="UP000292957">
    <property type="component" value="Unassembled WGS sequence"/>
</dbReference>
<dbReference type="GO" id="GO:0097320">
    <property type="term" value="P:plasma membrane tubulation"/>
    <property type="evidence" value="ECO:0007669"/>
    <property type="project" value="TreeGrafter"/>
</dbReference>
<dbReference type="InterPro" id="IPR001452">
    <property type="entry name" value="SH3_domain"/>
</dbReference>
<keyword evidence="3" id="KW-0963">Cytoplasm</keyword>
<dbReference type="GO" id="GO:0051666">
    <property type="term" value="P:actin cortical patch localization"/>
    <property type="evidence" value="ECO:0007669"/>
    <property type="project" value="InterPro"/>
</dbReference>
<feature type="domain" description="SH3" evidence="6">
    <location>
        <begin position="223"/>
        <end position="280"/>
    </location>
</feature>
<keyword evidence="2 4" id="KW-0728">SH3 domain</keyword>
<comment type="subcellular location">
    <subcellularLocation>
        <location evidence="1">Cytoplasm</location>
    </subcellularLocation>
</comment>
<feature type="region of interest" description="Disordered" evidence="5">
    <location>
        <begin position="164"/>
        <end position="224"/>
    </location>
</feature>
<dbReference type="PRINTS" id="PR00452">
    <property type="entry name" value="SH3DOMAIN"/>
</dbReference>
<evidence type="ECO:0000256" key="1">
    <source>
        <dbReference type="ARBA" id="ARBA00004496"/>
    </source>
</evidence>
<proteinExistence type="predicted"/>
<accession>A0A4Q9MLI2</accession>
<dbReference type="PANTHER" id="PTHR47174">
    <property type="entry name" value="BRIDGING INTEGRATOR 3"/>
    <property type="match status" value="1"/>
</dbReference>
<evidence type="ECO:0000313" key="7">
    <source>
        <dbReference type="EMBL" id="TBU27678.1"/>
    </source>
</evidence>
<dbReference type="PANTHER" id="PTHR47174:SF3">
    <property type="entry name" value="BRIDGING INTEGRATOR 3"/>
    <property type="match status" value="1"/>
</dbReference>
<feature type="region of interest" description="Disordered" evidence="5">
    <location>
        <begin position="69"/>
        <end position="139"/>
    </location>
</feature>
<feature type="compositionally biased region" description="Low complexity" evidence="5">
    <location>
        <begin position="85"/>
        <end position="111"/>
    </location>
</feature>
<dbReference type="PRINTS" id="PR00499">
    <property type="entry name" value="P67PHOX"/>
</dbReference>
<evidence type="ECO:0000259" key="6">
    <source>
        <dbReference type="PROSITE" id="PS50002"/>
    </source>
</evidence>
<name>A0A4Q9MLI2_9APHY</name>
<dbReference type="PROSITE" id="PS50002">
    <property type="entry name" value="SH3"/>
    <property type="match status" value="1"/>
</dbReference>
<protein>
    <submittedName>
        <fullName evidence="7">SH3-domain-containing protein</fullName>
    </submittedName>
</protein>
<dbReference type="EMBL" id="ML143429">
    <property type="protein sequence ID" value="TBU27678.1"/>
    <property type="molecule type" value="Genomic_DNA"/>
</dbReference>
<dbReference type="SUPFAM" id="SSF50044">
    <property type="entry name" value="SH3-domain"/>
    <property type="match status" value="1"/>
</dbReference>
<evidence type="ECO:0000256" key="5">
    <source>
        <dbReference type="SAM" id="MobiDB-lite"/>
    </source>
</evidence>
<dbReference type="GO" id="GO:0015629">
    <property type="term" value="C:actin cytoskeleton"/>
    <property type="evidence" value="ECO:0007669"/>
    <property type="project" value="TreeGrafter"/>
</dbReference>
<dbReference type="SMART" id="SM00326">
    <property type="entry name" value="SH3"/>
    <property type="match status" value="1"/>
</dbReference>
<dbReference type="GO" id="GO:0008289">
    <property type="term" value="F:lipid binding"/>
    <property type="evidence" value="ECO:0007669"/>
    <property type="project" value="TreeGrafter"/>
</dbReference>
<dbReference type="InterPro" id="IPR046982">
    <property type="entry name" value="BIN3/RVS161-like"/>
</dbReference>
<dbReference type="GO" id="GO:0005737">
    <property type="term" value="C:cytoplasm"/>
    <property type="evidence" value="ECO:0007669"/>
    <property type="project" value="UniProtKB-SubCell"/>
</dbReference>
<dbReference type="CDD" id="cd00174">
    <property type="entry name" value="SH3"/>
    <property type="match status" value="1"/>
</dbReference>
<dbReference type="Gene3D" id="2.30.30.40">
    <property type="entry name" value="SH3 Domains"/>
    <property type="match status" value="1"/>
</dbReference>
<feature type="compositionally biased region" description="Low complexity" evidence="5">
    <location>
        <begin position="197"/>
        <end position="207"/>
    </location>
</feature>
<sequence length="280" mass="29175">MVFARLTPQDKDAFFSLLDEYFASRPELFGNGGSGMTNGQRAAAASAVHQAFSAAPALAVAAPAVNGWRRPQQSATTDSPAEESTPVAGRVAAAAAALRAANGGPAAATPNQNGFPRPPPRRAPSSSEESATLGSEANKLVAGRKFGDVDLSSGKNMFSSIRGSTAAKHAGPAQVAPPTPPAFKRNTEFAPPPRRVPSTGSSVTAASPTPPPALPRRQPTHEESGEWAEALYPYESDDPGDLPLEEGVRVLVVEKTSDDWWTGEIDGRRGLIPAAYVKVL</sequence>
<reference evidence="7" key="1">
    <citation type="submission" date="2019-01" db="EMBL/GenBank/DDBJ databases">
        <title>Draft genome sequences of three monokaryotic isolates of the white-rot basidiomycete fungus Dichomitus squalens.</title>
        <authorList>
            <consortium name="DOE Joint Genome Institute"/>
            <person name="Lopez S.C."/>
            <person name="Andreopoulos B."/>
            <person name="Pangilinan J."/>
            <person name="Lipzen A."/>
            <person name="Riley R."/>
            <person name="Ahrendt S."/>
            <person name="Ng V."/>
            <person name="Barry K."/>
            <person name="Daum C."/>
            <person name="Grigoriev I.V."/>
            <person name="Hilden K.S."/>
            <person name="Makela M.R."/>
            <person name="de Vries R.P."/>
        </authorList>
    </citation>
    <scope>NUCLEOTIDE SEQUENCE [LARGE SCALE GENOMIC DNA]</scope>
    <source>
        <strain evidence="7">OM18370.1</strain>
    </source>
</reference>
<dbReference type="OrthoDB" id="10255128at2759"/>
<evidence type="ECO:0000256" key="3">
    <source>
        <dbReference type="ARBA" id="ARBA00022490"/>
    </source>
</evidence>
<dbReference type="Pfam" id="PF14604">
    <property type="entry name" value="SH3_9"/>
    <property type="match status" value="1"/>
</dbReference>
<dbReference type="InterPro" id="IPR036028">
    <property type="entry name" value="SH3-like_dom_sf"/>
</dbReference>
<organism evidence="7">
    <name type="scientific">Dichomitus squalens</name>
    <dbReference type="NCBI Taxonomy" id="114155"/>
    <lineage>
        <taxon>Eukaryota</taxon>
        <taxon>Fungi</taxon>
        <taxon>Dikarya</taxon>
        <taxon>Basidiomycota</taxon>
        <taxon>Agaricomycotina</taxon>
        <taxon>Agaricomycetes</taxon>
        <taxon>Polyporales</taxon>
        <taxon>Polyporaceae</taxon>
        <taxon>Dichomitus</taxon>
    </lineage>
</organism>
<gene>
    <name evidence="7" type="ORF">BD311DRAFT_368347</name>
</gene>
<dbReference type="GO" id="GO:0006897">
    <property type="term" value="P:endocytosis"/>
    <property type="evidence" value="ECO:0007669"/>
    <property type="project" value="InterPro"/>
</dbReference>
<evidence type="ECO:0000256" key="2">
    <source>
        <dbReference type="ARBA" id="ARBA00022443"/>
    </source>
</evidence>